<dbReference type="PANTHER" id="PTHR34315:SF1">
    <property type="entry name" value="INTRADIOL RING-CLEAVAGE DIOXYGENASES DOMAIN-CONTAINING PROTEIN-RELATED"/>
    <property type="match status" value="1"/>
</dbReference>
<gene>
    <name evidence="4" type="ORF">I9W95_02370</name>
</gene>
<organism evidence="4 5">
    <name type="scientific">Thalassolituus marinus</name>
    <dbReference type="NCBI Taxonomy" id="671053"/>
    <lineage>
        <taxon>Bacteria</taxon>
        <taxon>Pseudomonadati</taxon>
        <taxon>Pseudomonadota</taxon>
        <taxon>Gammaproteobacteria</taxon>
        <taxon>Oceanospirillales</taxon>
        <taxon>Oceanospirillaceae</taxon>
        <taxon>Thalassolituus</taxon>
    </lineage>
</organism>
<evidence type="ECO:0000313" key="5">
    <source>
        <dbReference type="Proteomes" id="UP000714380"/>
    </source>
</evidence>
<feature type="region of interest" description="Disordered" evidence="1">
    <location>
        <begin position="39"/>
        <end position="61"/>
    </location>
</feature>
<dbReference type="SUPFAM" id="SSF49482">
    <property type="entry name" value="Aromatic compound dioxygenase"/>
    <property type="match status" value="1"/>
</dbReference>
<dbReference type="Gene3D" id="2.60.130.10">
    <property type="entry name" value="Aromatic compound dioxygenase"/>
    <property type="match status" value="1"/>
</dbReference>
<reference evidence="4 5" key="1">
    <citation type="submission" date="2020-12" db="EMBL/GenBank/DDBJ databases">
        <title>Novel Thalassolituus-related marine hydrocarbonoclastic bacteria mediated algae-derived hydrocarbons mineralization in twilight zone of the northern South China Sea.</title>
        <authorList>
            <person name="Dong C."/>
        </authorList>
    </citation>
    <scope>NUCLEOTIDE SEQUENCE [LARGE SCALE GENOMIC DNA]</scope>
    <source>
        <strain evidence="4 5">IMCC1826</strain>
    </source>
</reference>
<proteinExistence type="predicted"/>
<dbReference type="PROSITE" id="PS51257">
    <property type="entry name" value="PROKAR_LIPOPROTEIN"/>
    <property type="match status" value="1"/>
</dbReference>
<comment type="caution">
    <text evidence="4">The sequence shown here is derived from an EMBL/GenBank/DDBJ whole genome shotgun (WGS) entry which is preliminary data.</text>
</comment>
<keyword evidence="4" id="KW-0223">Dioxygenase</keyword>
<dbReference type="PANTHER" id="PTHR34315">
    <property type="match status" value="1"/>
</dbReference>
<evidence type="ECO:0000313" key="4">
    <source>
        <dbReference type="EMBL" id="MCA6062443.1"/>
    </source>
</evidence>
<feature type="signal peptide" evidence="2">
    <location>
        <begin position="1"/>
        <end position="23"/>
    </location>
</feature>
<keyword evidence="2" id="KW-0732">Signal</keyword>
<dbReference type="Proteomes" id="UP000714380">
    <property type="component" value="Unassembled WGS sequence"/>
</dbReference>
<feature type="domain" description="Intradiol ring-cleavage dioxygenases" evidence="3">
    <location>
        <begin position="112"/>
        <end position="230"/>
    </location>
</feature>
<evidence type="ECO:0000256" key="2">
    <source>
        <dbReference type="SAM" id="SignalP"/>
    </source>
</evidence>
<evidence type="ECO:0000259" key="3">
    <source>
        <dbReference type="Pfam" id="PF00775"/>
    </source>
</evidence>
<protein>
    <submittedName>
        <fullName evidence="4">Intradiol ring-cleavage dioxygenase</fullName>
    </submittedName>
</protein>
<feature type="chain" id="PRO_5045325231" evidence="2">
    <location>
        <begin position="24"/>
        <end position="292"/>
    </location>
</feature>
<dbReference type="GO" id="GO:0051213">
    <property type="term" value="F:dioxygenase activity"/>
    <property type="evidence" value="ECO:0007669"/>
    <property type="project" value="UniProtKB-KW"/>
</dbReference>
<keyword evidence="5" id="KW-1185">Reference proteome</keyword>
<dbReference type="RefSeq" id="WP_225671455.1">
    <property type="nucleotide sequence ID" value="NZ_JAEDAH010000009.1"/>
</dbReference>
<accession>A0ABS7ZL63</accession>
<keyword evidence="4" id="KW-0560">Oxidoreductase</keyword>
<dbReference type="InterPro" id="IPR015889">
    <property type="entry name" value="Intradiol_dOase_core"/>
</dbReference>
<dbReference type="InterPro" id="IPR000627">
    <property type="entry name" value="Intradiol_dOase_C"/>
</dbReference>
<dbReference type="Pfam" id="PF00775">
    <property type="entry name" value="Dioxygenase_C"/>
    <property type="match status" value="1"/>
</dbReference>
<dbReference type="EMBL" id="JAEDAH010000009">
    <property type="protein sequence ID" value="MCA6062443.1"/>
    <property type="molecule type" value="Genomic_DNA"/>
</dbReference>
<sequence length="292" mass="31180">MHNNKLNISRRQLLVSGSQCLLAAPFLGLAGCGGGAGSTTTAGTTSSSSATTTTTTTEASSGWAAGGTDLITVDYPADTIFADSGSCSISLTESTTEGPCYMGVNEREDIAEGETGLPMQLCLQLVDEDCNPLSGYLIEVWHCNTDGLYSGNTSDSDVDDTSSWAGSFCTDNDSQALASTWFRGEQTTDSSGRVNFKTCFPGWYSGRTIHIHFRVRNGGGDYVVSQFCFSDSFCETICTTHELYSDRGEQDTPLSGGRDTVFPSSGYEDFMLNTEQNSDGTLLGYRRIMISA</sequence>
<name>A0ABS7ZL63_9GAMM</name>
<evidence type="ECO:0000256" key="1">
    <source>
        <dbReference type="SAM" id="MobiDB-lite"/>
    </source>
</evidence>